<dbReference type="Proteomes" id="UP000241074">
    <property type="component" value="Chromosome"/>
</dbReference>
<evidence type="ECO:0008006" key="5">
    <source>
        <dbReference type="Google" id="ProtNLM"/>
    </source>
</evidence>
<evidence type="ECO:0000313" key="4">
    <source>
        <dbReference type="Proteomes" id="UP000241074"/>
    </source>
</evidence>
<dbReference type="SFLD" id="SFLDS00019">
    <property type="entry name" value="Glutathione_Transferase_(cytos"/>
    <property type="match status" value="1"/>
</dbReference>
<dbReference type="InterPro" id="IPR036249">
    <property type="entry name" value="Thioredoxin-like_sf"/>
</dbReference>
<keyword evidence="4" id="KW-1185">Reference proteome</keyword>
<feature type="domain" description="GST C-terminal" evidence="2">
    <location>
        <begin position="157"/>
        <end position="287"/>
    </location>
</feature>
<dbReference type="OrthoDB" id="8772754at2"/>
<dbReference type="SFLD" id="SFLDG00358">
    <property type="entry name" value="Main_(cytGST)"/>
    <property type="match status" value="1"/>
</dbReference>
<dbReference type="AlphaFoldDB" id="A0A2P1PYL7"/>
<dbReference type="InterPro" id="IPR004045">
    <property type="entry name" value="Glutathione_S-Trfase_N"/>
</dbReference>
<name>A0A2P1PYL7_9GAMM</name>
<evidence type="ECO:0000313" key="3">
    <source>
        <dbReference type="EMBL" id="AVP99942.1"/>
    </source>
</evidence>
<dbReference type="SUPFAM" id="SSF52833">
    <property type="entry name" value="Thioredoxin-like"/>
    <property type="match status" value="1"/>
</dbReference>
<evidence type="ECO:0000259" key="1">
    <source>
        <dbReference type="PROSITE" id="PS50404"/>
    </source>
</evidence>
<feature type="domain" description="GST N-terminal" evidence="1">
    <location>
        <begin position="71"/>
        <end position="152"/>
    </location>
</feature>
<dbReference type="InterPro" id="IPR036282">
    <property type="entry name" value="Glutathione-S-Trfase_C_sf"/>
</dbReference>
<dbReference type="KEGG" id="xba:C7S18_00465"/>
<accession>A0A2P1PYL7</accession>
<protein>
    <recommendedName>
        <fullName evidence="5">Glutathione S-transferase</fullName>
    </recommendedName>
</protein>
<dbReference type="PROSITE" id="PS50404">
    <property type="entry name" value="GST_NTER"/>
    <property type="match status" value="1"/>
</dbReference>
<organism evidence="3 4">
    <name type="scientific">Ahniella affigens</name>
    <dbReference type="NCBI Taxonomy" id="2021234"/>
    <lineage>
        <taxon>Bacteria</taxon>
        <taxon>Pseudomonadati</taxon>
        <taxon>Pseudomonadota</taxon>
        <taxon>Gammaproteobacteria</taxon>
        <taxon>Lysobacterales</taxon>
        <taxon>Rhodanobacteraceae</taxon>
        <taxon>Ahniella</taxon>
    </lineage>
</organism>
<dbReference type="EMBL" id="CP027860">
    <property type="protein sequence ID" value="AVP99942.1"/>
    <property type="molecule type" value="Genomic_DNA"/>
</dbReference>
<reference evidence="3 4" key="1">
    <citation type="submission" date="2018-03" db="EMBL/GenBank/DDBJ databases">
        <title>Ahniella affigens gen. nov., sp. nov., a gammaproteobacterium isolated from sandy soil near a stream.</title>
        <authorList>
            <person name="Ko Y."/>
            <person name="Kim J.-H."/>
        </authorList>
    </citation>
    <scope>NUCLEOTIDE SEQUENCE [LARGE SCALE GENOMIC DNA]</scope>
    <source>
        <strain evidence="3 4">D13</strain>
    </source>
</reference>
<proteinExistence type="predicted"/>
<sequence length="287" mass="31913">MTERGHGHMHARGRMGQIAGANSDHEGLQSSERQALAHVERNSSRRGDFIATEAVCASVSSRLDVTKGRPMTDLVFYHSPGACSMVVHAALLQCKVPFEARVCDVRAGQQHEPWYRAINSRGRVPTLLVDGEALTEVPAILLYLDSRFPDRRLLPASGLPRAQAISWLSWFASTVHPLFRAYLRPEWLAEGDAEQATLKCRASARIDAVLGEIESALGTTLGRAQLGLLDYYAAAFLRWSSVLPEPQRALCPALREYRKRLAEDALFQQVLDREGVDLVSMRRRTDP</sequence>
<dbReference type="InterPro" id="IPR040079">
    <property type="entry name" value="Glutathione_S-Trfase"/>
</dbReference>
<reference evidence="3 4" key="2">
    <citation type="submission" date="2018-03" db="EMBL/GenBank/DDBJ databases">
        <authorList>
            <person name="Keele B.F."/>
        </authorList>
    </citation>
    <scope>NUCLEOTIDE SEQUENCE [LARGE SCALE GENOMIC DNA]</scope>
    <source>
        <strain evidence="3 4">D13</strain>
    </source>
</reference>
<dbReference type="PROSITE" id="PS50405">
    <property type="entry name" value="GST_CTER"/>
    <property type="match status" value="1"/>
</dbReference>
<dbReference type="Gene3D" id="3.40.30.10">
    <property type="entry name" value="Glutaredoxin"/>
    <property type="match status" value="1"/>
</dbReference>
<dbReference type="SUPFAM" id="SSF47616">
    <property type="entry name" value="GST C-terminal domain-like"/>
    <property type="match status" value="1"/>
</dbReference>
<dbReference type="PANTHER" id="PTHR44051:SF8">
    <property type="entry name" value="GLUTATHIONE S-TRANSFERASE GSTA"/>
    <property type="match status" value="1"/>
</dbReference>
<dbReference type="Pfam" id="PF13417">
    <property type="entry name" value="GST_N_3"/>
    <property type="match status" value="1"/>
</dbReference>
<dbReference type="InterPro" id="IPR010987">
    <property type="entry name" value="Glutathione-S-Trfase_C-like"/>
</dbReference>
<dbReference type="CDD" id="cd03057">
    <property type="entry name" value="GST_N_Beta"/>
    <property type="match status" value="1"/>
</dbReference>
<dbReference type="PANTHER" id="PTHR44051">
    <property type="entry name" value="GLUTATHIONE S-TRANSFERASE-RELATED"/>
    <property type="match status" value="1"/>
</dbReference>
<dbReference type="Gene3D" id="1.20.1050.10">
    <property type="match status" value="1"/>
</dbReference>
<gene>
    <name evidence="3" type="ORF">C7S18_00465</name>
</gene>
<evidence type="ECO:0000259" key="2">
    <source>
        <dbReference type="PROSITE" id="PS50405"/>
    </source>
</evidence>